<dbReference type="Pfam" id="PF13202">
    <property type="entry name" value="EF-hand_5"/>
    <property type="match status" value="4"/>
</dbReference>
<keyword evidence="7" id="KW-1185">Reference proteome</keyword>
<feature type="domain" description="EF-hand" evidence="5">
    <location>
        <begin position="239"/>
        <end position="274"/>
    </location>
</feature>
<sequence length="287" mass="32439">MVPACVVFVVCCLYKVLPTFGDLESLPETWLKSNSFADPQPSRKDFGDNLSKYFKLIDINRNGVVDQSELSVWIEKTYRSFDKERAEQRMGICDADKNGLLSFNEHLKCTYGLSEVDLVRRVDSKLDTIVKSAKAERFRFNGADVNADGQLSLNELIMFMWPHNYPLMTNAVVQTTISIYDENSDGVISLDEFVATVHPESSVELHSSTDQFQSLDKDGDNRLTEDEIRLWVFPNVSAIATNEAENLLSTMDTNLDGQLSQDELTEHATVWLRSQAASHPRSLLDEL</sequence>
<dbReference type="GO" id="GO:0005509">
    <property type="term" value="F:calcium ion binding"/>
    <property type="evidence" value="ECO:0007669"/>
    <property type="project" value="InterPro"/>
</dbReference>
<feature type="domain" description="EF-hand" evidence="5">
    <location>
        <begin position="45"/>
        <end position="80"/>
    </location>
</feature>
<reference evidence="6 7" key="1">
    <citation type="submission" date="2019-07" db="EMBL/GenBank/DDBJ databases">
        <title>Annotation for the trematode Paragonimus westermani.</title>
        <authorList>
            <person name="Choi Y.-J."/>
        </authorList>
    </citation>
    <scope>NUCLEOTIDE SEQUENCE [LARGE SCALE GENOMIC DNA]</scope>
    <source>
        <strain evidence="6">180907_Pwestermani</strain>
    </source>
</reference>
<proteinExistence type="predicted"/>
<dbReference type="InterPro" id="IPR002048">
    <property type="entry name" value="EF_hand_dom"/>
</dbReference>
<dbReference type="PROSITE" id="PS50222">
    <property type="entry name" value="EF_HAND_2"/>
    <property type="match status" value="3"/>
</dbReference>
<dbReference type="OrthoDB" id="6223661at2759"/>
<dbReference type="InterPro" id="IPR011992">
    <property type="entry name" value="EF-hand-dom_pair"/>
</dbReference>
<dbReference type="PANTHER" id="PTHR10827">
    <property type="entry name" value="RETICULOCALBIN"/>
    <property type="match status" value="1"/>
</dbReference>
<evidence type="ECO:0000256" key="3">
    <source>
        <dbReference type="ARBA" id="ARBA00022837"/>
    </source>
</evidence>
<evidence type="ECO:0000256" key="2">
    <source>
        <dbReference type="ARBA" id="ARBA00022737"/>
    </source>
</evidence>
<dbReference type="Gene3D" id="1.10.238.10">
    <property type="entry name" value="EF-hand"/>
    <property type="match status" value="3"/>
</dbReference>
<gene>
    <name evidence="6" type="ORF">P879_02641</name>
</gene>
<keyword evidence="1" id="KW-0479">Metal-binding</keyword>
<dbReference type="InterPro" id="IPR018247">
    <property type="entry name" value="EF_Hand_1_Ca_BS"/>
</dbReference>
<dbReference type="AlphaFoldDB" id="A0A8T0DM69"/>
<evidence type="ECO:0000256" key="1">
    <source>
        <dbReference type="ARBA" id="ARBA00022723"/>
    </source>
</evidence>
<dbReference type="Proteomes" id="UP000699462">
    <property type="component" value="Unassembled WGS sequence"/>
</dbReference>
<protein>
    <recommendedName>
        <fullName evidence="5">EF-hand domain-containing protein</fullName>
    </recommendedName>
</protein>
<organism evidence="6 7">
    <name type="scientific">Paragonimus westermani</name>
    <dbReference type="NCBI Taxonomy" id="34504"/>
    <lineage>
        <taxon>Eukaryota</taxon>
        <taxon>Metazoa</taxon>
        <taxon>Spiralia</taxon>
        <taxon>Lophotrochozoa</taxon>
        <taxon>Platyhelminthes</taxon>
        <taxon>Trematoda</taxon>
        <taxon>Digenea</taxon>
        <taxon>Plagiorchiida</taxon>
        <taxon>Troglotremata</taxon>
        <taxon>Troglotrematidae</taxon>
        <taxon>Paragonimus</taxon>
    </lineage>
</organism>
<evidence type="ECO:0000259" key="5">
    <source>
        <dbReference type="PROSITE" id="PS50222"/>
    </source>
</evidence>
<evidence type="ECO:0000256" key="4">
    <source>
        <dbReference type="SAM" id="SignalP"/>
    </source>
</evidence>
<feature type="signal peptide" evidence="4">
    <location>
        <begin position="1"/>
        <end position="21"/>
    </location>
</feature>
<evidence type="ECO:0000313" key="6">
    <source>
        <dbReference type="EMBL" id="KAF8568923.1"/>
    </source>
</evidence>
<keyword evidence="4" id="KW-0732">Signal</keyword>
<dbReference type="SMART" id="SM00054">
    <property type="entry name" value="EFh"/>
    <property type="match status" value="6"/>
</dbReference>
<keyword evidence="3" id="KW-0106">Calcium</keyword>
<accession>A0A8T0DM69</accession>
<feature type="chain" id="PRO_5035841846" description="EF-hand domain-containing protein" evidence="4">
    <location>
        <begin position="22"/>
        <end position="287"/>
    </location>
</feature>
<feature type="domain" description="EF-hand" evidence="5">
    <location>
        <begin position="168"/>
        <end position="203"/>
    </location>
</feature>
<dbReference type="SUPFAM" id="SSF47473">
    <property type="entry name" value="EF-hand"/>
    <property type="match status" value="2"/>
</dbReference>
<dbReference type="PANTHER" id="PTHR10827:SF98">
    <property type="entry name" value="45 KDA CALCIUM-BINDING PROTEIN"/>
    <property type="match status" value="1"/>
</dbReference>
<dbReference type="EMBL" id="JTDF01002326">
    <property type="protein sequence ID" value="KAF8568923.1"/>
    <property type="molecule type" value="Genomic_DNA"/>
</dbReference>
<evidence type="ECO:0000313" key="7">
    <source>
        <dbReference type="Proteomes" id="UP000699462"/>
    </source>
</evidence>
<comment type="caution">
    <text evidence="6">The sequence shown here is derived from an EMBL/GenBank/DDBJ whole genome shotgun (WGS) entry which is preliminary data.</text>
</comment>
<dbReference type="PROSITE" id="PS00018">
    <property type="entry name" value="EF_HAND_1"/>
    <property type="match status" value="4"/>
</dbReference>
<keyword evidence="2" id="KW-0677">Repeat</keyword>
<name>A0A8T0DM69_9TREM</name>